<feature type="compositionally biased region" description="Low complexity" evidence="1">
    <location>
        <begin position="166"/>
        <end position="177"/>
    </location>
</feature>
<dbReference type="Proteomes" id="UP001049176">
    <property type="component" value="Chromosome 7"/>
</dbReference>
<evidence type="ECO:0000313" key="3">
    <source>
        <dbReference type="Proteomes" id="UP001049176"/>
    </source>
</evidence>
<dbReference type="OrthoDB" id="3071161at2759"/>
<evidence type="ECO:0000256" key="1">
    <source>
        <dbReference type="SAM" id="MobiDB-lite"/>
    </source>
</evidence>
<evidence type="ECO:0000313" key="2">
    <source>
        <dbReference type="EMBL" id="KAG7090285.1"/>
    </source>
</evidence>
<name>A0A9P7RV81_9AGAR</name>
<comment type="caution">
    <text evidence="2">The sequence shown here is derived from an EMBL/GenBank/DDBJ whole genome shotgun (WGS) entry which is preliminary data.</text>
</comment>
<dbReference type="KEGG" id="more:E1B28_011883"/>
<protein>
    <submittedName>
        <fullName evidence="2">Uncharacterized protein</fullName>
    </submittedName>
</protein>
<dbReference type="EMBL" id="CM032187">
    <property type="protein sequence ID" value="KAG7090285.1"/>
    <property type="molecule type" value="Genomic_DNA"/>
</dbReference>
<keyword evidence="3" id="KW-1185">Reference proteome</keyword>
<accession>A0A9P7RV81</accession>
<dbReference type="RefSeq" id="XP_043006755.1">
    <property type="nucleotide sequence ID" value="XM_043156940.1"/>
</dbReference>
<reference evidence="2" key="1">
    <citation type="journal article" date="2021" name="Genome Biol. Evol.">
        <title>The assembled and annotated genome of the fairy-ring fungus Marasmius oreades.</title>
        <authorList>
            <person name="Hiltunen M."/>
            <person name="Ament-Velasquez S.L."/>
            <person name="Johannesson H."/>
        </authorList>
    </citation>
    <scope>NUCLEOTIDE SEQUENCE</scope>
    <source>
        <strain evidence="2">03SP1</strain>
    </source>
</reference>
<feature type="region of interest" description="Disordered" evidence="1">
    <location>
        <begin position="139"/>
        <end position="191"/>
    </location>
</feature>
<gene>
    <name evidence="2" type="ORF">E1B28_011883</name>
</gene>
<dbReference type="AlphaFoldDB" id="A0A9P7RV81"/>
<dbReference type="GeneID" id="66080958"/>
<sequence>MAQRELVKKGNIVTFRPETMSWDVLDRPMRVLKSGVMKTVAPPSYEGSPGYEVPVCPDILNEWRTREECKMKVTAIHKFGKTRYRYTGDIHTVSTAVMDIPYDGVQTIEPYEDENSEDEIDVLSTAHFNMSRSSASSASSSRISNFFSSPSSATNSPITQYSPHQGSSSDSSTFGTSPKKSHAPSRKNFTIEEMESRKNYDMELMVHLRQCEDDETFIGYPHLHPAWPGTVSSQLHPRLKLYDDMHPSILFMHMDFHTTPSGHIVQDLNSITGVIPGAFRTLVETSRVCPSCVCEYSSVAFMSHIQEGRCLNSFSDNIVRQVVCPDPHINTRLSNLRQTLPSAIRKKDALLPTTLGILFAMWNSRLGLPLDLWMIARTAVVTCKDCFLVRTFDAHEAHQTKDGLCSICIALGEMGETEKEGLREEGLRALVPYLGKGKRRVVD</sequence>
<organism evidence="2 3">
    <name type="scientific">Marasmius oreades</name>
    <name type="common">fairy-ring Marasmius</name>
    <dbReference type="NCBI Taxonomy" id="181124"/>
    <lineage>
        <taxon>Eukaryota</taxon>
        <taxon>Fungi</taxon>
        <taxon>Dikarya</taxon>
        <taxon>Basidiomycota</taxon>
        <taxon>Agaricomycotina</taxon>
        <taxon>Agaricomycetes</taxon>
        <taxon>Agaricomycetidae</taxon>
        <taxon>Agaricales</taxon>
        <taxon>Marasmiineae</taxon>
        <taxon>Marasmiaceae</taxon>
        <taxon>Marasmius</taxon>
    </lineage>
</organism>
<proteinExistence type="predicted"/>
<feature type="compositionally biased region" description="Low complexity" evidence="1">
    <location>
        <begin position="139"/>
        <end position="159"/>
    </location>
</feature>